<evidence type="ECO:0000313" key="2">
    <source>
        <dbReference type="EMBL" id="GGK03618.1"/>
    </source>
</evidence>
<dbReference type="AlphaFoldDB" id="A0A8J3BFG6"/>
<gene>
    <name evidence="2" type="ORF">GCM10007043_17200</name>
</gene>
<dbReference type="InterPro" id="IPR021309">
    <property type="entry name" value="YgaP-like_TM"/>
</dbReference>
<feature type="domain" description="Inner membrane protein YgaP-like transmembrane" evidence="1">
    <location>
        <begin position="1"/>
        <end position="67"/>
    </location>
</feature>
<dbReference type="Proteomes" id="UP000637720">
    <property type="component" value="Unassembled WGS sequence"/>
</dbReference>
<evidence type="ECO:0000259" key="1">
    <source>
        <dbReference type="Pfam" id="PF11127"/>
    </source>
</evidence>
<accession>A0A8J3BFG6</accession>
<dbReference type="RefSeq" id="WP_229725804.1">
    <property type="nucleotide sequence ID" value="NZ_BMOF01000037.1"/>
</dbReference>
<keyword evidence="3" id="KW-1185">Reference proteome</keyword>
<reference evidence="2" key="2">
    <citation type="submission" date="2020-09" db="EMBL/GenBank/DDBJ databases">
        <authorList>
            <person name="Sun Q."/>
            <person name="Ohkuma M."/>
        </authorList>
    </citation>
    <scope>NUCLEOTIDE SEQUENCE</scope>
    <source>
        <strain evidence="2">JCM 14719</strain>
    </source>
</reference>
<reference evidence="2" key="1">
    <citation type="journal article" date="2014" name="Int. J. Syst. Evol. Microbiol.">
        <title>Complete genome sequence of Corynebacterium casei LMG S-19264T (=DSM 44701T), isolated from a smear-ripened cheese.</title>
        <authorList>
            <consortium name="US DOE Joint Genome Institute (JGI-PGF)"/>
            <person name="Walter F."/>
            <person name="Albersmeier A."/>
            <person name="Kalinowski J."/>
            <person name="Ruckert C."/>
        </authorList>
    </citation>
    <scope>NUCLEOTIDE SEQUENCE</scope>
    <source>
        <strain evidence="2">JCM 14719</strain>
    </source>
</reference>
<dbReference type="Pfam" id="PF11127">
    <property type="entry name" value="YgaP-like_TM"/>
    <property type="match status" value="1"/>
</dbReference>
<proteinExistence type="predicted"/>
<comment type="caution">
    <text evidence="2">The sequence shown here is derived from an EMBL/GenBank/DDBJ whole genome shotgun (WGS) entry which is preliminary data.</text>
</comment>
<sequence length="91" mass="10153">MKKNVGTLDAMIRLVAGFTGLAWAIAMASRPFSRPPVGLMMLSALKIAEGLTRWCPMLALLGISTRELDRNVMKRGQHLDERGTPRRIRFS</sequence>
<dbReference type="EMBL" id="BMOF01000037">
    <property type="protein sequence ID" value="GGK03618.1"/>
    <property type="molecule type" value="Genomic_DNA"/>
</dbReference>
<name>A0A8J3BFG6_9BACI</name>
<evidence type="ECO:0000313" key="3">
    <source>
        <dbReference type="Proteomes" id="UP000637720"/>
    </source>
</evidence>
<organism evidence="2 3">
    <name type="scientific">Calditerricola satsumensis</name>
    <dbReference type="NCBI Taxonomy" id="373054"/>
    <lineage>
        <taxon>Bacteria</taxon>
        <taxon>Bacillati</taxon>
        <taxon>Bacillota</taxon>
        <taxon>Bacilli</taxon>
        <taxon>Bacillales</taxon>
        <taxon>Bacillaceae</taxon>
        <taxon>Calditerricola</taxon>
    </lineage>
</organism>
<protein>
    <recommendedName>
        <fullName evidence="1">Inner membrane protein YgaP-like transmembrane domain-containing protein</fullName>
    </recommendedName>
</protein>